<name>D1MWE5_TRIDM</name>
<evidence type="ECO:0000256" key="6">
    <source>
        <dbReference type="ARBA" id="ARBA00034121"/>
    </source>
</evidence>
<keyword evidence="4 7" id="KW-0732">Signal</keyword>
<dbReference type="AlphaFoldDB" id="D1MWE5"/>
<keyword evidence="2" id="KW-0964">Secreted</keyword>
<evidence type="ECO:0000313" key="8">
    <source>
        <dbReference type="EMBL" id="BAI50846.1"/>
    </source>
</evidence>
<dbReference type="GO" id="GO:0090729">
    <property type="term" value="F:toxin activity"/>
    <property type="evidence" value="ECO:0007669"/>
    <property type="project" value="UniProtKB-KW"/>
</dbReference>
<dbReference type="EMBL" id="AB470396">
    <property type="protein sequence ID" value="BAI50846.1"/>
    <property type="molecule type" value="mRNA"/>
</dbReference>
<feature type="chain" id="PRO_5003025360" description="Salivary lipocalin" evidence="7">
    <location>
        <begin position="19"/>
        <end position="194"/>
    </location>
</feature>
<comment type="similarity">
    <text evidence="6">Belongs to the calycin superfamily. Triabin family.</text>
</comment>
<dbReference type="Pfam" id="PF03973">
    <property type="entry name" value="Triabin"/>
    <property type="match status" value="1"/>
</dbReference>
<dbReference type="SUPFAM" id="SSF50814">
    <property type="entry name" value="Lipocalins"/>
    <property type="match status" value="1"/>
</dbReference>
<evidence type="ECO:0000256" key="7">
    <source>
        <dbReference type="SAM" id="SignalP"/>
    </source>
</evidence>
<dbReference type="GO" id="GO:0005576">
    <property type="term" value="C:extracellular region"/>
    <property type="evidence" value="ECO:0007669"/>
    <property type="project" value="UniProtKB-SubCell"/>
</dbReference>
<organism evidence="8">
    <name type="scientific">Triatoma dimidiata</name>
    <name type="common">Kissing bug</name>
    <name type="synonym">Meccus dimidiatus</name>
    <dbReference type="NCBI Taxonomy" id="72491"/>
    <lineage>
        <taxon>Eukaryota</taxon>
        <taxon>Metazoa</taxon>
        <taxon>Ecdysozoa</taxon>
        <taxon>Arthropoda</taxon>
        <taxon>Hexapoda</taxon>
        <taxon>Insecta</taxon>
        <taxon>Pterygota</taxon>
        <taxon>Neoptera</taxon>
        <taxon>Paraneoptera</taxon>
        <taxon>Hemiptera</taxon>
        <taxon>Heteroptera</taxon>
        <taxon>Panheteroptera</taxon>
        <taxon>Cimicomorpha</taxon>
        <taxon>Reduviidae</taxon>
        <taxon>Triatominae</taxon>
        <taxon>Triatoma</taxon>
    </lineage>
</organism>
<reference evidence="8" key="1">
    <citation type="journal article" date="2010" name="Infect. Genet. Evol.">
        <title>A repertoire of the dominant transcripts from the salivary glands of the blood-sucking bug, Triatoma dimidiata, a vector of Chagas disease.</title>
        <authorList>
            <person name="Kato H."/>
            <person name="Jochim R.C."/>
            <person name="Gomez E.A."/>
            <person name="Sakoda R."/>
            <person name="Iwata H."/>
            <person name="Valenzuela J.G."/>
            <person name="Hashiguchi Y."/>
        </authorList>
    </citation>
    <scope>NUCLEOTIDE SEQUENCE</scope>
    <source>
        <tissue evidence="8">Salivary gland</tissue>
    </source>
</reference>
<comment type="subcellular location">
    <subcellularLocation>
        <location evidence="1">Secreted</location>
    </subcellularLocation>
</comment>
<sequence length="194" mass="22065">MKTIITVIFFGILTYAVAVANGQCQNSLQPKKDLIVKDFFKNSWFVTHMKDGTKEAACREYKTKLEENDSVIKLNADGEYTFKEQKKFYTTICSSTKGRPLNPAAGPFVLHCRHTYEKDKSNIFFELKLSVIDTDYSNYALVYRCTKYDDTSLNLNYGNFLLLHRSKSGNGSKATTSLQKNQLSLNQFKKTAGC</sequence>
<evidence type="ECO:0000256" key="3">
    <source>
        <dbReference type="ARBA" id="ARBA00022656"/>
    </source>
</evidence>
<dbReference type="GO" id="GO:0030682">
    <property type="term" value="P:symbiont-mediated perturbation of host defenses"/>
    <property type="evidence" value="ECO:0007669"/>
    <property type="project" value="InterPro"/>
</dbReference>
<accession>D1MWE5</accession>
<dbReference type="InterPro" id="IPR012674">
    <property type="entry name" value="Calycin"/>
</dbReference>
<proteinExistence type="evidence at transcript level"/>
<evidence type="ECO:0000256" key="1">
    <source>
        <dbReference type="ARBA" id="ARBA00004613"/>
    </source>
</evidence>
<dbReference type="InterPro" id="IPR005657">
    <property type="entry name" value="Triabi/Procalin"/>
</dbReference>
<evidence type="ECO:0000256" key="2">
    <source>
        <dbReference type="ARBA" id="ARBA00022525"/>
    </source>
</evidence>
<dbReference type="Gene3D" id="2.40.128.20">
    <property type="match status" value="1"/>
</dbReference>
<keyword evidence="5" id="KW-1199">Hemostasis impairing toxin</keyword>
<evidence type="ECO:0008006" key="9">
    <source>
        <dbReference type="Google" id="ProtNLM"/>
    </source>
</evidence>
<dbReference type="CDD" id="cd19423">
    <property type="entry name" value="lipocalin_LTBP1-like"/>
    <property type="match status" value="1"/>
</dbReference>
<evidence type="ECO:0000256" key="4">
    <source>
        <dbReference type="ARBA" id="ARBA00022729"/>
    </source>
</evidence>
<keyword evidence="3" id="KW-0800">Toxin</keyword>
<evidence type="ECO:0000256" key="5">
    <source>
        <dbReference type="ARBA" id="ARBA00023240"/>
    </source>
</evidence>
<protein>
    <recommendedName>
        <fullName evidence="9">Salivary lipocalin</fullName>
    </recommendedName>
</protein>
<feature type="signal peptide" evidence="7">
    <location>
        <begin position="1"/>
        <end position="18"/>
    </location>
</feature>